<dbReference type="InterPro" id="IPR050266">
    <property type="entry name" value="AB_hydrolase_sf"/>
</dbReference>
<dbReference type="PANTHER" id="PTHR43798:SF31">
    <property type="entry name" value="AB HYDROLASE SUPERFAMILY PROTEIN YCLE"/>
    <property type="match status" value="1"/>
</dbReference>
<organism evidence="3 4">
    <name type="scientific">Cohnella faecalis</name>
    <dbReference type="NCBI Taxonomy" id="2315694"/>
    <lineage>
        <taxon>Bacteria</taxon>
        <taxon>Bacillati</taxon>
        <taxon>Bacillota</taxon>
        <taxon>Bacilli</taxon>
        <taxon>Bacillales</taxon>
        <taxon>Paenibacillaceae</taxon>
        <taxon>Cohnella</taxon>
    </lineage>
</organism>
<name>A0A398CQC8_9BACL</name>
<proteinExistence type="predicted"/>
<dbReference type="Pfam" id="PF12697">
    <property type="entry name" value="Abhydrolase_6"/>
    <property type="match status" value="1"/>
</dbReference>
<protein>
    <submittedName>
        <fullName evidence="3">Alpha/beta fold hydrolase</fullName>
    </submittedName>
</protein>
<keyword evidence="1 3" id="KW-0378">Hydrolase</keyword>
<dbReference type="OrthoDB" id="9773293at2"/>
<comment type="caution">
    <text evidence="3">The sequence shown here is derived from an EMBL/GenBank/DDBJ whole genome shotgun (WGS) entry which is preliminary data.</text>
</comment>
<evidence type="ECO:0000259" key="2">
    <source>
        <dbReference type="Pfam" id="PF12697"/>
    </source>
</evidence>
<gene>
    <name evidence="3" type="ORF">D3H35_20515</name>
</gene>
<sequence>MKASDNLLSQVRPKTRGSILWLTGWSMPDTVLDELRRWLPDFQHVSAAYSSAECPESMLLLTEKAARSVMDSEMRDGPMLIAGWSLGGLLALRLAAQGLADGLVLFGATARFTRSGEESNRGWADAYVRRMISGVTKDRQTVETSFRKLVLTEDEWASGLGRRLPPAGGWSASALVAGLQLLRTESVLPMLPAIDCPVLLVHGTEDRICPYGAALELMAALPGAKLVSISACGHAPFLGKEIFIADELRRWWHDR</sequence>
<dbReference type="Proteomes" id="UP000266340">
    <property type="component" value="Unassembled WGS sequence"/>
</dbReference>
<dbReference type="Gene3D" id="3.40.50.1820">
    <property type="entry name" value="alpha/beta hydrolase"/>
    <property type="match status" value="1"/>
</dbReference>
<accession>A0A398CQC8</accession>
<evidence type="ECO:0000256" key="1">
    <source>
        <dbReference type="ARBA" id="ARBA00022801"/>
    </source>
</evidence>
<dbReference type="SUPFAM" id="SSF53474">
    <property type="entry name" value="alpha/beta-Hydrolases"/>
    <property type="match status" value="1"/>
</dbReference>
<dbReference type="InterPro" id="IPR000073">
    <property type="entry name" value="AB_hydrolase_1"/>
</dbReference>
<feature type="domain" description="AB hydrolase-1" evidence="2">
    <location>
        <begin position="67"/>
        <end position="238"/>
    </location>
</feature>
<evidence type="ECO:0000313" key="3">
    <source>
        <dbReference type="EMBL" id="RIE02988.1"/>
    </source>
</evidence>
<dbReference type="PANTHER" id="PTHR43798">
    <property type="entry name" value="MONOACYLGLYCEROL LIPASE"/>
    <property type="match status" value="1"/>
</dbReference>
<dbReference type="InterPro" id="IPR029058">
    <property type="entry name" value="AB_hydrolase_fold"/>
</dbReference>
<dbReference type="AlphaFoldDB" id="A0A398CQC8"/>
<dbReference type="GO" id="GO:0016020">
    <property type="term" value="C:membrane"/>
    <property type="evidence" value="ECO:0007669"/>
    <property type="project" value="TreeGrafter"/>
</dbReference>
<reference evidence="3 4" key="1">
    <citation type="submission" date="2018-09" db="EMBL/GenBank/DDBJ databases">
        <title>Cohnella cavernae sp. nov., isolated from a karst cave.</title>
        <authorList>
            <person name="Zhu H."/>
        </authorList>
    </citation>
    <scope>NUCLEOTIDE SEQUENCE [LARGE SCALE GENOMIC DNA]</scope>
    <source>
        <strain evidence="3 4">K2E09-144</strain>
    </source>
</reference>
<dbReference type="EMBL" id="QXJM01000039">
    <property type="protein sequence ID" value="RIE02988.1"/>
    <property type="molecule type" value="Genomic_DNA"/>
</dbReference>
<dbReference type="RefSeq" id="WP_119151015.1">
    <property type="nucleotide sequence ID" value="NZ_JBHSOV010000027.1"/>
</dbReference>
<dbReference type="GO" id="GO:0016787">
    <property type="term" value="F:hydrolase activity"/>
    <property type="evidence" value="ECO:0007669"/>
    <property type="project" value="UniProtKB-KW"/>
</dbReference>
<keyword evidence="4" id="KW-1185">Reference proteome</keyword>
<evidence type="ECO:0000313" key="4">
    <source>
        <dbReference type="Proteomes" id="UP000266340"/>
    </source>
</evidence>